<evidence type="ECO:0000256" key="4">
    <source>
        <dbReference type="ARBA" id="ARBA00022807"/>
    </source>
</evidence>
<keyword evidence="2" id="KW-0645">Protease</keyword>
<dbReference type="GO" id="GO:0008234">
    <property type="term" value="F:cysteine-type peptidase activity"/>
    <property type="evidence" value="ECO:0007669"/>
    <property type="project" value="UniProtKB-KW"/>
</dbReference>
<feature type="domain" description="NlpC/P60" evidence="5">
    <location>
        <begin position="48"/>
        <end position="181"/>
    </location>
</feature>
<keyword evidence="7" id="KW-1185">Reference proteome</keyword>
<reference evidence="6" key="1">
    <citation type="journal article" date="2014" name="Int. J. Syst. Evol. Microbiol.">
        <title>Complete genome sequence of Corynebacterium casei LMG S-19264T (=DSM 44701T), isolated from a smear-ripened cheese.</title>
        <authorList>
            <consortium name="US DOE Joint Genome Institute (JGI-PGF)"/>
            <person name="Walter F."/>
            <person name="Albersmeier A."/>
            <person name="Kalinowski J."/>
            <person name="Ruckert C."/>
        </authorList>
    </citation>
    <scope>NUCLEOTIDE SEQUENCE</scope>
    <source>
        <strain evidence="6">CGMCC 4.7430</strain>
    </source>
</reference>
<dbReference type="SUPFAM" id="SSF54001">
    <property type="entry name" value="Cysteine proteinases"/>
    <property type="match status" value="1"/>
</dbReference>
<comment type="similarity">
    <text evidence="1">Belongs to the peptidase C40 family.</text>
</comment>
<dbReference type="Pfam" id="PF00877">
    <property type="entry name" value="NLPC_P60"/>
    <property type="match status" value="1"/>
</dbReference>
<evidence type="ECO:0000313" key="7">
    <source>
        <dbReference type="Proteomes" id="UP000660745"/>
    </source>
</evidence>
<dbReference type="PROSITE" id="PS51935">
    <property type="entry name" value="NLPC_P60"/>
    <property type="match status" value="1"/>
</dbReference>
<dbReference type="PANTHER" id="PTHR47359">
    <property type="entry name" value="PEPTIDOGLYCAN DL-ENDOPEPTIDASE CWLO"/>
    <property type="match status" value="1"/>
</dbReference>
<sequence length="181" mass="19471">MLILMAMTGGWCTFPEIIGPTAVMARCADQDPARCGSTYSHAAERMRYAASGTALRAAMDMIGVPYSWGGGGVHGPSRGVGRGARTRGFDCSGLTQYAWASAGVLIGRTARQQWRHGTRVPREQLRPGDLVFYDSDPRQRGPEHVGLVVDGEHMVNAPFTGASVRVEPLDRPTFKGVVRPG</sequence>
<dbReference type="GO" id="GO:0006508">
    <property type="term" value="P:proteolysis"/>
    <property type="evidence" value="ECO:0007669"/>
    <property type="project" value="UniProtKB-KW"/>
</dbReference>
<evidence type="ECO:0000256" key="2">
    <source>
        <dbReference type="ARBA" id="ARBA00022670"/>
    </source>
</evidence>
<proteinExistence type="inferred from homology"/>
<keyword evidence="4" id="KW-0788">Thiol protease</keyword>
<keyword evidence="3" id="KW-0378">Hydrolase</keyword>
<dbReference type="Gene3D" id="3.90.1720.10">
    <property type="entry name" value="endopeptidase domain like (from Nostoc punctiforme)"/>
    <property type="match status" value="1"/>
</dbReference>
<gene>
    <name evidence="6" type="ORF">GCM10012278_16310</name>
</gene>
<evidence type="ECO:0000313" key="6">
    <source>
        <dbReference type="EMBL" id="GGP03754.1"/>
    </source>
</evidence>
<dbReference type="InterPro" id="IPR051794">
    <property type="entry name" value="PG_Endopeptidase_C40"/>
</dbReference>
<dbReference type="InterPro" id="IPR000064">
    <property type="entry name" value="NLP_P60_dom"/>
</dbReference>
<organism evidence="6 7">
    <name type="scientific">Nonomuraea glycinis</name>
    <dbReference type="NCBI Taxonomy" id="2047744"/>
    <lineage>
        <taxon>Bacteria</taxon>
        <taxon>Bacillati</taxon>
        <taxon>Actinomycetota</taxon>
        <taxon>Actinomycetes</taxon>
        <taxon>Streptosporangiales</taxon>
        <taxon>Streptosporangiaceae</taxon>
        <taxon>Nonomuraea</taxon>
    </lineage>
</organism>
<accession>A0A918A1D2</accession>
<dbReference type="Proteomes" id="UP000660745">
    <property type="component" value="Unassembled WGS sequence"/>
</dbReference>
<reference evidence="6" key="2">
    <citation type="submission" date="2020-09" db="EMBL/GenBank/DDBJ databases">
        <authorList>
            <person name="Sun Q."/>
            <person name="Zhou Y."/>
        </authorList>
    </citation>
    <scope>NUCLEOTIDE SEQUENCE</scope>
    <source>
        <strain evidence="6">CGMCC 4.7430</strain>
    </source>
</reference>
<dbReference type="AlphaFoldDB" id="A0A918A1D2"/>
<name>A0A918A1D2_9ACTN</name>
<dbReference type="EMBL" id="BMNK01000002">
    <property type="protein sequence ID" value="GGP03754.1"/>
    <property type="molecule type" value="Genomic_DNA"/>
</dbReference>
<dbReference type="InterPro" id="IPR038765">
    <property type="entry name" value="Papain-like_cys_pep_sf"/>
</dbReference>
<evidence type="ECO:0000256" key="3">
    <source>
        <dbReference type="ARBA" id="ARBA00022801"/>
    </source>
</evidence>
<comment type="caution">
    <text evidence="6">The sequence shown here is derived from an EMBL/GenBank/DDBJ whole genome shotgun (WGS) entry which is preliminary data.</text>
</comment>
<protein>
    <recommendedName>
        <fullName evidence="5">NlpC/P60 domain-containing protein</fullName>
    </recommendedName>
</protein>
<dbReference type="PANTHER" id="PTHR47359:SF3">
    <property type="entry name" value="NLP_P60 DOMAIN-CONTAINING PROTEIN-RELATED"/>
    <property type="match status" value="1"/>
</dbReference>
<evidence type="ECO:0000259" key="5">
    <source>
        <dbReference type="PROSITE" id="PS51935"/>
    </source>
</evidence>
<evidence type="ECO:0000256" key="1">
    <source>
        <dbReference type="ARBA" id="ARBA00007074"/>
    </source>
</evidence>